<accession>A0A9N9EIR6</accession>
<reference evidence="2" key="1">
    <citation type="submission" date="2021-06" db="EMBL/GenBank/DDBJ databases">
        <authorList>
            <person name="Kallberg Y."/>
            <person name="Tangrot J."/>
            <person name="Rosling A."/>
        </authorList>
    </citation>
    <scope>NUCLEOTIDE SEQUENCE</scope>
    <source>
        <strain evidence="2">MT106</strain>
    </source>
</reference>
<proteinExistence type="predicted"/>
<feature type="compositionally biased region" description="Low complexity" evidence="1">
    <location>
        <begin position="20"/>
        <end position="30"/>
    </location>
</feature>
<feature type="non-terminal residue" evidence="2">
    <location>
        <position position="1"/>
    </location>
</feature>
<feature type="non-terminal residue" evidence="2">
    <location>
        <position position="179"/>
    </location>
</feature>
<dbReference type="SUPFAM" id="SSF52540">
    <property type="entry name" value="P-loop containing nucleoside triphosphate hydrolases"/>
    <property type="match status" value="1"/>
</dbReference>
<dbReference type="EMBL" id="CAJVPL010010088">
    <property type="protein sequence ID" value="CAG8680063.1"/>
    <property type="molecule type" value="Genomic_DNA"/>
</dbReference>
<dbReference type="OrthoDB" id="2439485at2759"/>
<dbReference type="Proteomes" id="UP000789831">
    <property type="component" value="Unassembled WGS sequence"/>
</dbReference>
<name>A0A9N9EIR6_9GLOM</name>
<comment type="caution">
    <text evidence="2">The sequence shown here is derived from an EMBL/GenBank/DDBJ whole genome shotgun (WGS) entry which is preliminary data.</text>
</comment>
<feature type="compositionally biased region" description="Basic and acidic residues" evidence="1">
    <location>
        <begin position="31"/>
        <end position="51"/>
    </location>
</feature>
<evidence type="ECO:0000313" key="2">
    <source>
        <dbReference type="EMBL" id="CAG8680063.1"/>
    </source>
</evidence>
<organism evidence="2 3">
    <name type="scientific">Ambispora gerdemannii</name>
    <dbReference type="NCBI Taxonomy" id="144530"/>
    <lineage>
        <taxon>Eukaryota</taxon>
        <taxon>Fungi</taxon>
        <taxon>Fungi incertae sedis</taxon>
        <taxon>Mucoromycota</taxon>
        <taxon>Glomeromycotina</taxon>
        <taxon>Glomeromycetes</taxon>
        <taxon>Archaeosporales</taxon>
        <taxon>Ambisporaceae</taxon>
        <taxon>Ambispora</taxon>
    </lineage>
</organism>
<dbReference type="AlphaFoldDB" id="A0A9N9EIR6"/>
<gene>
    <name evidence="2" type="ORF">AGERDE_LOCUS12631</name>
</gene>
<protein>
    <submittedName>
        <fullName evidence="2">9172_t:CDS:1</fullName>
    </submittedName>
</protein>
<evidence type="ECO:0000256" key="1">
    <source>
        <dbReference type="SAM" id="MobiDB-lite"/>
    </source>
</evidence>
<keyword evidence="3" id="KW-1185">Reference proteome</keyword>
<evidence type="ECO:0000313" key="3">
    <source>
        <dbReference type="Proteomes" id="UP000789831"/>
    </source>
</evidence>
<feature type="region of interest" description="Disordered" evidence="1">
    <location>
        <begin position="20"/>
        <end position="51"/>
    </location>
</feature>
<sequence>VASSALLKLSPEDLERWECQVGQQKQSQSVKDIKGEEQKREKKRKAEEERNGAIQPSIVRAVYFVDPTEEGRPLLEKIQEGQSVALYGPRASGKSTRVLQVQNKTLFGEHSVWQRDAPELLGSPENPIINSAEEFCNEFHRTKWASSNDNKNRVVLLFDEFNKLYEATDEIKSSCLGTL</sequence>
<dbReference type="InterPro" id="IPR027417">
    <property type="entry name" value="P-loop_NTPase"/>
</dbReference>